<reference evidence="1 2" key="1">
    <citation type="submission" date="2019-10" db="EMBL/GenBank/DDBJ databases">
        <authorList>
            <person name="Karimi E."/>
        </authorList>
    </citation>
    <scope>NUCLEOTIDE SEQUENCE [LARGE SCALE GENOMIC DNA]</scope>
    <source>
        <strain evidence="1">Aeromonas sp. 8C</strain>
    </source>
</reference>
<dbReference type="EMBL" id="CABWLC010000006">
    <property type="protein sequence ID" value="VXA82539.1"/>
    <property type="molecule type" value="Genomic_DNA"/>
</dbReference>
<organism evidence="1 2">
    <name type="scientific">Aeromonas veronii</name>
    <dbReference type="NCBI Taxonomy" id="654"/>
    <lineage>
        <taxon>Bacteria</taxon>
        <taxon>Pseudomonadati</taxon>
        <taxon>Pseudomonadota</taxon>
        <taxon>Gammaproteobacteria</taxon>
        <taxon>Aeromonadales</taxon>
        <taxon>Aeromonadaceae</taxon>
        <taxon>Aeromonas</taxon>
    </lineage>
</organism>
<gene>
    <name evidence="1" type="ORF">AERO8C_140068</name>
</gene>
<evidence type="ECO:0000313" key="2">
    <source>
        <dbReference type="Proteomes" id="UP000439123"/>
    </source>
</evidence>
<evidence type="ECO:0000313" key="1">
    <source>
        <dbReference type="EMBL" id="VXA82539.1"/>
    </source>
</evidence>
<sequence length="87" mass="9571">MAWISLAISSLCWTTLWVVSSMSLMASSRPCLLMAIITIISRLASSKGIKTWTRIDRLFNDINGSNPELEEPTSYTCTSGAVTGFYC</sequence>
<dbReference type="Proteomes" id="UP000439123">
    <property type="component" value="Unassembled WGS sequence"/>
</dbReference>
<accession>A0A653KUT7</accession>
<name>A0A653KUT7_AERVE</name>
<dbReference type="AlphaFoldDB" id="A0A653KUT7"/>
<proteinExistence type="predicted"/>
<protein>
    <submittedName>
        <fullName evidence="1">Uncharacterized protein</fullName>
    </submittedName>
</protein>